<dbReference type="PANTHER" id="PTHR42716">
    <property type="entry name" value="L-ASPARTATE OXIDASE"/>
    <property type="match status" value="1"/>
</dbReference>
<keyword evidence="2" id="KW-0285">Flavoprotein</keyword>
<feature type="non-terminal residue" evidence="6">
    <location>
        <position position="228"/>
    </location>
</feature>
<dbReference type="EMBL" id="BARS01000717">
    <property type="protein sequence ID" value="GAF81578.1"/>
    <property type="molecule type" value="Genomic_DNA"/>
</dbReference>
<protein>
    <recommendedName>
        <fullName evidence="5">FAD-dependent oxidoreductase 2 FAD-binding domain-containing protein</fullName>
    </recommendedName>
</protein>
<dbReference type="GO" id="GO:0034628">
    <property type="term" value="P:'de novo' NAD+ biosynthetic process from L-aspartate"/>
    <property type="evidence" value="ECO:0007669"/>
    <property type="project" value="TreeGrafter"/>
</dbReference>
<evidence type="ECO:0000256" key="3">
    <source>
        <dbReference type="ARBA" id="ARBA00022827"/>
    </source>
</evidence>
<reference evidence="6" key="1">
    <citation type="journal article" date="2014" name="Front. Microbiol.">
        <title>High frequency of phylogenetically diverse reductive dehalogenase-homologous genes in deep subseafloor sedimentary metagenomes.</title>
        <authorList>
            <person name="Kawai M."/>
            <person name="Futagami T."/>
            <person name="Toyoda A."/>
            <person name="Takaki Y."/>
            <person name="Nishi S."/>
            <person name="Hori S."/>
            <person name="Arai W."/>
            <person name="Tsubouchi T."/>
            <person name="Morono Y."/>
            <person name="Uchiyama I."/>
            <person name="Ito T."/>
            <person name="Fujiyama A."/>
            <person name="Inagaki F."/>
            <person name="Takami H."/>
        </authorList>
    </citation>
    <scope>NUCLEOTIDE SEQUENCE</scope>
    <source>
        <strain evidence="6">Expedition CK06-06</strain>
    </source>
</reference>
<accession>X0SKH1</accession>
<dbReference type="PANTHER" id="PTHR42716:SF2">
    <property type="entry name" value="L-ASPARTATE OXIDASE, CHLOROPLASTIC"/>
    <property type="match status" value="1"/>
</dbReference>
<comment type="cofactor">
    <cofactor evidence="1">
        <name>FAD</name>
        <dbReference type="ChEBI" id="CHEBI:57692"/>
    </cofactor>
</comment>
<organism evidence="6">
    <name type="scientific">marine sediment metagenome</name>
    <dbReference type="NCBI Taxonomy" id="412755"/>
    <lineage>
        <taxon>unclassified sequences</taxon>
        <taxon>metagenomes</taxon>
        <taxon>ecological metagenomes</taxon>
    </lineage>
</organism>
<dbReference type="SUPFAM" id="SSF51905">
    <property type="entry name" value="FAD/NAD(P)-binding domain"/>
    <property type="match status" value="1"/>
</dbReference>
<gene>
    <name evidence="6" type="ORF">S01H1_01620</name>
</gene>
<dbReference type="AlphaFoldDB" id="X0SKH1"/>
<evidence type="ECO:0000256" key="2">
    <source>
        <dbReference type="ARBA" id="ARBA00022630"/>
    </source>
</evidence>
<proteinExistence type="predicted"/>
<keyword evidence="4" id="KW-0560">Oxidoreductase</keyword>
<dbReference type="InterPro" id="IPR003953">
    <property type="entry name" value="FAD-dep_OxRdtase_2_FAD-bd"/>
</dbReference>
<feature type="domain" description="FAD-dependent oxidoreductase 2 FAD-binding" evidence="5">
    <location>
        <begin position="5"/>
        <end position="228"/>
    </location>
</feature>
<dbReference type="Gene3D" id="3.50.50.60">
    <property type="entry name" value="FAD/NAD(P)-binding domain"/>
    <property type="match status" value="1"/>
</dbReference>
<dbReference type="InterPro" id="IPR005288">
    <property type="entry name" value="NadB"/>
</dbReference>
<dbReference type="InterPro" id="IPR036188">
    <property type="entry name" value="FAD/NAD-bd_sf"/>
</dbReference>
<dbReference type="Pfam" id="PF00890">
    <property type="entry name" value="FAD_binding_2"/>
    <property type="match status" value="1"/>
</dbReference>
<keyword evidence="3" id="KW-0274">FAD</keyword>
<name>X0SKH1_9ZZZZ</name>
<evidence type="ECO:0000256" key="1">
    <source>
        <dbReference type="ARBA" id="ARBA00001974"/>
    </source>
</evidence>
<dbReference type="GO" id="GO:0008734">
    <property type="term" value="F:L-aspartate oxidase activity"/>
    <property type="evidence" value="ECO:0007669"/>
    <property type="project" value="InterPro"/>
</dbReference>
<evidence type="ECO:0000256" key="4">
    <source>
        <dbReference type="ARBA" id="ARBA00023002"/>
    </source>
</evidence>
<evidence type="ECO:0000259" key="5">
    <source>
        <dbReference type="Pfam" id="PF00890"/>
    </source>
</evidence>
<comment type="caution">
    <text evidence="6">The sequence shown here is derived from an EMBL/GenBank/DDBJ whole genome shotgun (WGS) entry which is preliminary data.</text>
</comment>
<evidence type="ECO:0000313" key="6">
    <source>
        <dbReference type="EMBL" id="GAF81578.1"/>
    </source>
</evidence>
<sequence>MDQYDYIIVGSGIAGLYTALLAQGQGRVLLLTKAGINDCSSRHAQGGIAAAIGIGDSPEIHYEDTIAAGAGLCDPDAVRLLVDEAPDRITDLINFGVHFDTVDGEVALTKEAAHSVPRILHAGGDATGEHIEITLSRLAMLAKVVILEYCLATEIIVDDGVVRGVRALDSRTGTVEEFRSRAVILATGGGGRLFNFTTNPDIATADGVSLAYNAGAEITDMEFFQFHP</sequence>